<feature type="compositionally biased region" description="Polar residues" evidence="1">
    <location>
        <begin position="178"/>
        <end position="196"/>
    </location>
</feature>
<evidence type="ECO:0000256" key="1">
    <source>
        <dbReference type="SAM" id="MobiDB-lite"/>
    </source>
</evidence>
<accession>A0A1S2Z6J6</accession>
<protein>
    <submittedName>
        <fullName evidence="4">Serine/arginine repetitive matrix protein 1-like</fullName>
    </submittedName>
</protein>
<feature type="compositionally biased region" description="Low complexity" evidence="1">
    <location>
        <begin position="1"/>
        <end position="16"/>
    </location>
</feature>
<feature type="compositionally biased region" description="Low complexity" evidence="1">
    <location>
        <begin position="257"/>
        <end position="275"/>
    </location>
</feature>
<feature type="compositionally biased region" description="Pro residues" evidence="1">
    <location>
        <begin position="17"/>
        <end position="31"/>
    </location>
</feature>
<proteinExistence type="predicted"/>
<feature type="domain" description="Putative plant transposon protein" evidence="2">
    <location>
        <begin position="331"/>
        <end position="482"/>
    </location>
</feature>
<reference evidence="4" key="1">
    <citation type="submission" date="2025-08" db="UniProtKB">
        <authorList>
            <consortium name="RefSeq"/>
        </authorList>
    </citation>
    <scope>IDENTIFICATION</scope>
    <source>
        <tissue evidence="4">Etiolated seedlings</tissue>
    </source>
</reference>
<dbReference type="InterPro" id="IPR046796">
    <property type="entry name" value="Transposase_32_dom"/>
</dbReference>
<feature type="compositionally biased region" description="Low complexity" evidence="1">
    <location>
        <begin position="197"/>
        <end position="224"/>
    </location>
</feature>
<feature type="compositionally biased region" description="Polar residues" evidence="1">
    <location>
        <begin position="158"/>
        <end position="168"/>
    </location>
</feature>
<feature type="compositionally biased region" description="Low complexity" evidence="1">
    <location>
        <begin position="77"/>
        <end position="91"/>
    </location>
</feature>
<feature type="compositionally biased region" description="Low complexity" evidence="1">
    <location>
        <begin position="231"/>
        <end position="243"/>
    </location>
</feature>
<sequence>MAYKNPRSSPPSSLSPSPSPSPSPPSRPTPPHSSSEKTFSDYLSSSPEPCPQPLSTKLPPLFQCPTHSFNQCPPHLRNTMNPSSNTSSSNRRSAHNQARIGISKTKKVDTTIYTISDDDSEPSTPQHKPESQATHASQPTKPKSPEILKTQPRKPKSKSPSTLSQFLASQKLKIPKKSQMNTSQERPSPPLQSQERSSPPLQPQERSSPPQERSSPPLQPQKRSSPPPQPQECSSSQLSPQERSSTKQPTKERSPFKTPTQKTKETSTTTNLKSFTKPSSSKILILPLISSKIQNIFSEKWTQCPIGIGRVFNFEKLQIEGISIQHHTDALGWTDFLKISDCHYPQVIRAFYFKAEAFEDKSLIVSTLKGIVIRLAPLILADILKIPSEGLTIFGKDWYTTLNISKEEVFQELFVDGTTKCLLADLKPLPKFFNNIGQHNILPHCGSHEFVYDNDALVIYHLLHCKKLNLPYLIIQHIDCCHKKGL</sequence>
<feature type="compositionally biased region" description="Polar residues" evidence="1">
    <location>
        <begin position="122"/>
        <end position="141"/>
    </location>
</feature>
<organism evidence="3 4">
    <name type="scientific">Cicer arietinum</name>
    <name type="common">Chickpea</name>
    <name type="synonym">Garbanzo</name>
    <dbReference type="NCBI Taxonomy" id="3827"/>
    <lineage>
        <taxon>Eukaryota</taxon>
        <taxon>Viridiplantae</taxon>
        <taxon>Streptophyta</taxon>
        <taxon>Embryophyta</taxon>
        <taxon>Tracheophyta</taxon>
        <taxon>Spermatophyta</taxon>
        <taxon>Magnoliopsida</taxon>
        <taxon>eudicotyledons</taxon>
        <taxon>Gunneridae</taxon>
        <taxon>Pentapetalae</taxon>
        <taxon>rosids</taxon>
        <taxon>fabids</taxon>
        <taxon>Fabales</taxon>
        <taxon>Fabaceae</taxon>
        <taxon>Papilionoideae</taxon>
        <taxon>50 kb inversion clade</taxon>
        <taxon>NPAAA clade</taxon>
        <taxon>Hologalegina</taxon>
        <taxon>IRL clade</taxon>
        <taxon>Cicereae</taxon>
        <taxon>Cicer</taxon>
    </lineage>
</organism>
<dbReference type="PaxDb" id="3827-XP_004515961.1"/>
<dbReference type="AlphaFoldDB" id="A0A1S2Z6J6"/>
<gene>
    <name evidence="4" type="primary">LOC101510038</name>
</gene>
<evidence type="ECO:0000259" key="2">
    <source>
        <dbReference type="Pfam" id="PF20167"/>
    </source>
</evidence>
<evidence type="ECO:0000313" key="4">
    <source>
        <dbReference type="RefSeq" id="XP_004515961.1"/>
    </source>
</evidence>
<dbReference type="Proteomes" id="UP000087171">
    <property type="component" value="Unplaced"/>
</dbReference>
<dbReference type="OrthoDB" id="848707at2759"/>
<name>A0A1S2Z6J6_CICAR</name>
<evidence type="ECO:0000313" key="3">
    <source>
        <dbReference type="Proteomes" id="UP000087171"/>
    </source>
</evidence>
<dbReference type="RefSeq" id="XP_004515961.1">
    <property type="nucleotide sequence ID" value="XM_004515904.1"/>
</dbReference>
<feature type="region of interest" description="Disordered" evidence="1">
    <location>
        <begin position="1"/>
        <end position="275"/>
    </location>
</feature>
<keyword evidence="3" id="KW-1185">Reference proteome</keyword>
<dbReference type="Pfam" id="PF20167">
    <property type="entry name" value="Transposase_32"/>
    <property type="match status" value="1"/>
</dbReference>